<dbReference type="GO" id="GO:0015203">
    <property type="term" value="F:polyamine transmembrane transporter activity"/>
    <property type="evidence" value="ECO:0007669"/>
    <property type="project" value="TreeGrafter"/>
</dbReference>
<dbReference type="PANTHER" id="PTHR45630">
    <property type="entry name" value="CATION-TRANSPORTING ATPASE-RELATED"/>
    <property type="match status" value="1"/>
</dbReference>
<keyword evidence="7" id="KW-1278">Translocase</keyword>
<keyword evidence="2" id="KW-0597">Phosphoprotein</keyword>
<evidence type="ECO:0000256" key="7">
    <source>
        <dbReference type="ARBA" id="ARBA00022967"/>
    </source>
</evidence>
<keyword evidence="4" id="KW-0547">Nucleotide-binding</keyword>
<feature type="compositionally biased region" description="Basic and acidic residues" evidence="8">
    <location>
        <begin position="345"/>
        <end position="354"/>
    </location>
</feature>
<dbReference type="GO" id="GO:0006874">
    <property type="term" value="P:intracellular calcium ion homeostasis"/>
    <property type="evidence" value="ECO:0007669"/>
    <property type="project" value="TreeGrafter"/>
</dbReference>
<feature type="transmembrane region" description="Helical" evidence="9">
    <location>
        <begin position="195"/>
        <end position="213"/>
    </location>
</feature>
<dbReference type="GO" id="GO:0016020">
    <property type="term" value="C:membrane"/>
    <property type="evidence" value="ECO:0007669"/>
    <property type="project" value="UniProtKB-SubCell"/>
</dbReference>
<keyword evidence="9" id="KW-0812">Transmembrane</keyword>
<dbReference type="SUPFAM" id="SSF81665">
    <property type="entry name" value="Calcium ATPase, transmembrane domain M"/>
    <property type="match status" value="1"/>
</dbReference>
<dbReference type="GO" id="GO:0005524">
    <property type="term" value="F:ATP binding"/>
    <property type="evidence" value="ECO:0007669"/>
    <property type="project" value="UniProtKB-KW"/>
</dbReference>
<evidence type="ECO:0000256" key="6">
    <source>
        <dbReference type="ARBA" id="ARBA00022842"/>
    </source>
</evidence>
<keyword evidence="5" id="KW-0067">ATP-binding</keyword>
<dbReference type="GO" id="GO:0046872">
    <property type="term" value="F:metal ion binding"/>
    <property type="evidence" value="ECO:0007669"/>
    <property type="project" value="UniProtKB-KW"/>
</dbReference>
<dbReference type="EMBL" id="CAJPEX010000729">
    <property type="protein sequence ID" value="CAG0916992.1"/>
    <property type="molecule type" value="Genomic_DNA"/>
</dbReference>
<feature type="compositionally biased region" description="Low complexity" evidence="8">
    <location>
        <begin position="634"/>
        <end position="649"/>
    </location>
</feature>
<dbReference type="InterPro" id="IPR006544">
    <property type="entry name" value="P-type_TPase_V"/>
</dbReference>
<keyword evidence="3" id="KW-0479">Metal-binding</keyword>
<feature type="transmembrane region" description="Helical" evidence="9">
    <location>
        <begin position="116"/>
        <end position="135"/>
    </location>
</feature>
<evidence type="ECO:0000256" key="2">
    <source>
        <dbReference type="ARBA" id="ARBA00022553"/>
    </source>
</evidence>
<keyword evidence="9" id="KW-0472">Membrane</keyword>
<evidence type="ECO:0000256" key="5">
    <source>
        <dbReference type="ARBA" id="ARBA00022840"/>
    </source>
</evidence>
<evidence type="ECO:0000313" key="10">
    <source>
        <dbReference type="EMBL" id="CAD7276840.1"/>
    </source>
</evidence>
<evidence type="ECO:0000256" key="4">
    <source>
        <dbReference type="ARBA" id="ARBA00022741"/>
    </source>
</evidence>
<evidence type="ECO:0000256" key="3">
    <source>
        <dbReference type="ARBA" id="ARBA00022723"/>
    </source>
</evidence>
<organism evidence="10">
    <name type="scientific">Notodromas monacha</name>
    <dbReference type="NCBI Taxonomy" id="399045"/>
    <lineage>
        <taxon>Eukaryota</taxon>
        <taxon>Metazoa</taxon>
        <taxon>Ecdysozoa</taxon>
        <taxon>Arthropoda</taxon>
        <taxon>Crustacea</taxon>
        <taxon>Oligostraca</taxon>
        <taxon>Ostracoda</taxon>
        <taxon>Podocopa</taxon>
        <taxon>Podocopida</taxon>
        <taxon>Cypridocopina</taxon>
        <taxon>Cypridoidea</taxon>
        <taxon>Cyprididae</taxon>
        <taxon>Notodromas</taxon>
    </lineage>
</organism>
<name>A0A7R9BM93_9CRUS</name>
<keyword evidence="9" id="KW-1133">Transmembrane helix</keyword>
<evidence type="ECO:0000313" key="11">
    <source>
        <dbReference type="Proteomes" id="UP000678499"/>
    </source>
</evidence>
<keyword evidence="6" id="KW-0460">Magnesium</keyword>
<proteinExistence type="predicted"/>
<sequence length="658" mass="73448">MIFPKVPNTLVPASAAGDCYLFVLDPVYRNAVNRVPYPLPGFACWCCCVVYPSEDATLGLPRGRDPTEVTGHEPSVSQYVFLDFVLSSVPILTFALVEPAEFVVSWRPPQSLMHPVALLSLISFLGWQALAYIAAWKYCIKQPWFIPYVGAPFSQKPSAESTTIFYTASWSCIAAAVTFSHGIPFRKTVLSNKYFSLWVVGNILLTAWFTVLPPNLVGDWLHLIQSPHVEFNIVLLLMGTINICVSFLCEVVVVQKLFGRFLWPKLRRRFKFKQCEKIEAELRAKPNWPPVGVVSTEDVKNTYSRQSSSYSRQSFLRASTKQRQFLPPDDMRILPGVTHHNNRRGPRENAEAMKDGGGSRYPAASVDQPDYQQEPPRDDPNYAWSPELDPNPDGDKSGPGNGVFQWFRGAQRSFKTFTSGRRGEYKVAEARESFRLRDAVNGTEIQPLKSAEDTDWLPLPPTPIAITDGSQPKMFPIDIDDDDEEPPPPPPPAPTAADAIEEGDDEESRRGRPVKKQRSFIFTHDDINETLPLSNSAKSSATTRENILQSPSATKSGPSEENNSVIPIDDHNNKSVPHKPERRGIISGSMKNRAFDETGASSSDGKNQSSGNSKSEDHDDYYEDVGNCSGLEYFSPSRTSTSSFRRPTSLLKSDEYYS</sequence>
<evidence type="ECO:0000256" key="9">
    <source>
        <dbReference type="SAM" id="Phobius"/>
    </source>
</evidence>
<dbReference type="Proteomes" id="UP000678499">
    <property type="component" value="Unassembled WGS sequence"/>
</dbReference>
<evidence type="ECO:0000256" key="8">
    <source>
        <dbReference type="SAM" id="MobiDB-lite"/>
    </source>
</evidence>
<dbReference type="GO" id="GO:0140358">
    <property type="term" value="F:P-type transmembrane transporter activity"/>
    <property type="evidence" value="ECO:0007669"/>
    <property type="project" value="InterPro"/>
</dbReference>
<accession>A0A7R9BM93</accession>
<feature type="transmembrane region" description="Helical" evidence="9">
    <location>
        <begin position="233"/>
        <end position="258"/>
    </location>
</feature>
<keyword evidence="11" id="KW-1185">Reference proteome</keyword>
<feature type="region of interest" description="Disordered" evidence="8">
    <location>
        <begin position="327"/>
        <end position="404"/>
    </location>
</feature>
<reference evidence="10" key="1">
    <citation type="submission" date="2020-11" db="EMBL/GenBank/DDBJ databases">
        <authorList>
            <person name="Tran Van P."/>
        </authorList>
    </citation>
    <scope>NUCLEOTIDE SEQUENCE</scope>
</reference>
<feature type="region of interest" description="Disordered" evidence="8">
    <location>
        <begin position="453"/>
        <end position="658"/>
    </location>
</feature>
<feature type="compositionally biased region" description="Polar residues" evidence="8">
    <location>
        <begin position="599"/>
        <end position="613"/>
    </location>
</feature>
<dbReference type="InterPro" id="IPR023298">
    <property type="entry name" value="ATPase_P-typ_TM_dom_sf"/>
</dbReference>
<dbReference type="EMBL" id="OA882766">
    <property type="protein sequence ID" value="CAD7276840.1"/>
    <property type="molecule type" value="Genomic_DNA"/>
</dbReference>
<protein>
    <submittedName>
        <fullName evidence="10">Uncharacterized protein</fullName>
    </submittedName>
</protein>
<feature type="compositionally biased region" description="Polar residues" evidence="8">
    <location>
        <begin position="531"/>
        <end position="565"/>
    </location>
</feature>
<comment type="subcellular location">
    <subcellularLocation>
        <location evidence="1">Membrane</location>
        <topology evidence="1">Multi-pass membrane protein</topology>
    </subcellularLocation>
</comment>
<feature type="compositionally biased region" description="Basic and acidic residues" evidence="8">
    <location>
        <begin position="568"/>
        <end position="584"/>
    </location>
</feature>
<evidence type="ECO:0000256" key="1">
    <source>
        <dbReference type="ARBA" id="ARBA00004141"/>
    </source>
</evidence>
<dbReference type="GO" id="GO:0019829">
    <property type="term" value="F:ATPase-coupled monoatomic cation transmembrane transporter activity"/>
    <property type="evidence" value="ECO:0007669"/>
    <property type="project" value="TreeGrafter"/>
</dbReference>
<dbReference type="PANTHER" id="PTHR45630:SF8">
    <property type="entry name" value="CATION-TRANSPORTING ATPASE"/>
    <property type="match status" value="1"/>
</dbReference>
<dbReference type="AlphaFoldDB" id="A0A7R9BM93"/>
<gene>
    <name evidence="10" type="ORF">NMOB1V02_LOCUS4590</name>
</gene>